<dbReference type="InterPro" id="IPR001715">
    <property type="entry name" value="CH_dom"/>
</dbReference>
<evidence type="ECO:0000256" key="14">
    <source>
        <dbReference type="SAM" id="Coils"/>
    </source>
</evidence>
<evidence type="ECO:0000256" key="3">
    <source>
        <dbReference type="ARBA" id="ARBA00022490"/>
    </source>
</evidence>
<evidence type="ECO:0000256" key="2">
    <source>
        <dbReference type="ARBA" id="ARBA00004528"/>
    </source>
</evidence>
<keyword evidence="18" id="KW-1185">Reference proteome</keyword>
<dbReference type="Proteomes" id="UP000835052">
    <property type="component" value="Unassembled WGS sequence"/>
</dbReference>
<feature type="domain" description="Calponin-homology (CH)" evidence="16">
    <location>
        <begin position="274"/>
        <end position="380"/>
    </location>
</feature>
<dbReference type="SMART" id="SM00033">
    <property type="entry name" value="CH"/>
    <property type="match status" value="2"/>
</dbReference>
<evidence type="ECO:0000256" key="5">
    <source>
        <dbReference type="ARBA" id="ARBA00022737"/>
    </source>
</evidence>
<comment type="subcellular location">
    <subcellularLocation>
        <location evidence="1">Cytoplasm</location>
        <location evidence="1">Cytoskeleton</location>
    </subcellularLocation>
    <subcellularLocation>
        <location evidence="12">Endomembrane system</location>
        <topology evidence="12">Single-pass type IV membrane protein</topology>
        <orientation evidence="12">Cytoplasmic side</orientation>
    </subcellularLocation>
    <subcellularLocation>
        <location evidence="2">Nucleus membrane</location>
        <topology evidence="2">Single-pass membrane protein</topology>
        <orientation evidence="2">Cytoplasmic side</orientation>
    </subcellularLocation>
    <subcellularLocation>
        <location evidence="13">Nucleus membrane</location>
        <topology evidence="13">Single-pass type IV membrane protein</topology>
    </subcellularLocation>
</comment>
<gene>
    <name evidence="17" type="ORF">CAUJ_LOCUS98</name>
</gene>
<feature type="coiled-coil region" evidence="14">
    <location>
        <begin position="2193"/>
        <end position="2242"/>
    </location>
</feature>
<sequence length="2692" mass="307394">MFMTCGKSHTWRQSAGVSGGPVRMHNIKYSGFSALCRPISRSADTQTPIFFIAVVATPAGHVELPAGSSLLRLFQTDFLSLYFNSDEDEKVQKNTFTRWINYHLEEHSSSGRVVELFEDFRDGVLLCHLIEVLTGEALAVHKGRVSKRVHHIANLTTALTVLRRRGLELINNNAADIADGNPRIILGLVWQIILHFQIETNLLLLREWGWTTSATLQTPSTSEDPKTPSQVSSGSGSVGSLGKSSSSPLRSRIASFLTPTKRSTPKPPLHTVKSSVEQVFLHWINSEISGLVHGQKIDNMDKQWRDGVLFCALVARWRPDLIDMEKVFESNPKDNLELAFSTAEKHLHIRRLLEVEEVMTEKPDRRSVITYVSQFIRMFGERSPMQGREQHVHFLEWLESTHVQNFRELSFQACSRIRREFIEHRTLFNTIMATKMDYTLEELVEMEKKWDQIREELQKHQKREERELPEPFEGISSWIAQGEKLLAIPLQFESVSTRDVVISLQKMIAELTKYIRDLPMKKEELEEASVRGGLGGRRVAPEFSEPLRTRMADLEEEHEPRLGSLKVLLSYYLLLAYLQDIEEKIVLWRTADSLTLLLRWTKEYAQLLAENPRAHCAQYINNLRDALATPHDEPRKTLKKTLTSLTELRQELHLLKAEWSDWELQISQLEETIEQHFLHGTVITNDEHAALTAVEASSDQLSPKLSAAARLANNQRLEVLRGQIRRLDKRKLGGRLVVELQPTTSAQITVTGSREAADEVLKLEMKLRDRIQRGADQVEISELKERVKIFKHIQKQFVALELHHEKWVEISQQKIENQEVGALRSKMATLVQDLQAGKYVSFVDVSSYVFDLEETQEDFGGQLNEDFVREVIQRKEMVLQRREENEDDIRESIRDMEELDRIIEGWKSEELSRLQARWNVKLSEFEGWHEMMLRVKQIRQHILQHETIDVRLLAEVGDLRQRSYEIRNTNLGHPLRVAIRELLHTFELIIVTRLENLKFSVEDDVPHAQRVIKGQTGVTVENSRVVAFRLHTEAANTPPIPSAGRLWSRPSPTGNRLNTAVLSFPPVPVDIAAVHHCYQSEVGAELVNLLPQLSERIETTEKALEAKMELFKRLQNFYDAVKYLRSQNQSWSAITVAQIGQVQSELENVVERCDEEWSQDALRLRAELAAIHGSFFQLEFDRLNEKLNLLIYEKDKLRELIAHRRKFLSAATEFITDSKIDITDTATSNDPNSDFRRATDEACAALEYKRQVLQRLGELADMSITDLNAVAALRDFRQRQLGSSAEPPFDSLEKELTDMLKTPLPNTENPQELLVTILRMKEQKKEETKLVGEIVDLPLTEAQRQILEPLQALHEKRNSQREQILEKLVLRHLDWLNKRFMDHEDEVTMLVQLSRGEELRATTSCDGPWTQWKDDVAQLERVVGVHIRSQLHAEFADVHRKRDSLDSKIAKFLSHSEKLEAKLAQFSQWLKLMNEDIEKTRSSVDEPEKSRQLTTLWAIAQKKQRLVEKLERLNVANKEEVLRLCQRYHAIMQILSPYQSTTGIPLHASTHLLTSPFQSQISVSSLASSELERPESVLSLSSSVDVTTTSDPDANPFESKYNIISQKINTIEQSYLNGPKPLQRVLSDVRKLERYHQKCQKILLDLSRQEDEDNTTLESTKHKFMLLTSQYKTFIEKLSSEVKEERELRDKQEEILNKLSTTEENLQNSDIDAIDVAAELDGIQMQMDLLKVICNKPRTYVECELVESSRENSPLDRRHRRKKVLVMVSNTVTTIISVVEQRLLSIAAATSQQRIQEKIDVVKTNLRELDTSSTAKEDALSILSPVSAEEKKDIAEVHRLAGELKQALEASASIASETPQDQESLRAAIDLLKEQHPTLNHLSDVVEAIPIQNENEKVEAVDIFSGLKEEFENTQADLEQQMEDAFHSEWEHVQIPETQEEEETKGETSDGEKISQILKLSTELTAAVEKVPNEANSETQLVENLEFLHSREHLLDSIYSLYDAIPEQNTQEKADAMEIISSAQEKFNNAKIDLQDQLDEQTAVKNIEEDVANEQKLALIHRLAQTVDDAIDESEKINETNENEEAALQKALDLLTSKKDEIQEMFDALDSIPNESENEKLQATEQLSRVQERLLNATSDVQGRLEKLEAEDQWEKVVLPSRPEEVEEKIEIDTDPSQIDNFQVRSDKKIEPALKLEALIEQLQKAVNEAENLVTESSVDSLQAASEKLTKQEAAMREIRDIISRPGDSPALQQQKLQAEKSFAAVERQFQNAQSKLNVQIDELNYGRAPNLNTPDDRDSEDLSPHLLEIQNSITKALEMVALSSDNKKRLLEARAELEKVEPLINTLQGKLPQSSSSTEVIETLESLKNTYLYALSDINSQIDDQEAFEKQLEEQQERTLQLQNVIKQLQEAPISDLDTNELQSIEMKLSKLPSTSAEPLRQQVVALRVAKNTQDRLDQLEVTPLEEVDPQELIDLSHKLDLLTPDQASAVQAKIQSLQEAKQLHEDTKKLCTETFWLLRRMSTKGKKGKKEPTALTVEDVEQKLADANLLVSRIEELASNPQLSSEDKLKVEDFRQRVNSSADDKRNVLASMLDDLQKHAKASETMKRLSEALERTETALETIPQTTVAITDFKGSDAAAFDKASWKSKLDDAVAEQQRLDQLNRSLDELSSILDSVVPKYENPQKAGSG</sequence>
<keyword evidence="11" id="KW-0539">Nucleus</keyword>
<dbReference type="GO" id="GO:0007010">
    <property type="term" value="P:cytoskeleton organization"/>
    <property type="evidence" value="ECO:0007669"/>
    <property type="project" value="TreeGrafter"/>
</dbReference>
<dbReference type="Gene3D" id="1.10.418.10">
    <property type="entry name" value="Calponin-like domain"/>
    <property type="match status" value="2"/>
</dbReference>
<keyword evidence="7 14" id="KW-0175">Coiled coil</keyword>
<keyword evidence="9" id="KW-0009">Actin-binding</keyword>
<keyword evidence="3" id="KW-0963">Cytoplasm</keyword>
<evidence type="ECO:0000256" key="10">
    <source>
        <dbReference type="ARBA" id="ARBA00023212"/>
    </source>
</evidence>
<dbReference type="PROSITE" id="PS00020">
    <property type="entry name" value="ACTININ_2"/>
    <property type="match status" value="1"/>
</dbReference>
<dbReference type="GO" id="GO:0048471">
    <property type="term" value="C:perinuclear region of cytoplasm"/>
    <property type="evidence" value="ECO:0007669"/>
    <property type="project" value="TreeGrafter"/>
</dbReference>
<organism evidence="17 18">
    <name type="scientific">Caenorhabditis auriculariae</name>
    <dbReference type="NCBI Taxonomy" id="2777116"/>
    <lineage>
        <taxon>Eukaryota</taxon>
        <taxon>Metazoa</taxon>
        <taxon>Ecdysozoa</taxon>
        <taxon>Nematoda</taxon>
        <taxon>Chromadorea</taxon>
        <taxon>Rhabditida</taxon>
        <taxon>Rhabditina</taxon>
        <taxon>Rhabditomorpha</taxon>
        <taxon>Rhabditoidea</taxon>
        <taxon>Rhabditidae</taxon>
        <taxon>Peloderinae</taxon>
        <taxon>Caenorhabditis</taxon>
    </lineage>
</organism>
<dbReference type="PANTHER" id="PTHR21524">
    <property type="entry name" value="SPECTRIN REPEAT CONTAINING NUCLEAR ENVELOPE PROTEIN 2"/>
    <property type="match status" value="1"/>
</dbReference>
<dbReference type="GO" id="GO:0019894">
    <property type="term" value="F:kinesin binding"/>
    <property type="evidence" value="ECO:0007669"/>
    <property type="project" value="TreeGrafter"/>
</dbReference>
<evidence type="ECO:0000256" key="15">
    <source>
        <dbReference type="SAM" id="MobiDB-lite"/>
    </source>
</evidence>
<feature type="region of interest" description="Disordered" evidence="15">
    <location>
        <begin position="216"/>
        <end position="249"/>
    </location>
</feature>
<protein>
    <recommendedName>
        <fullName evidence="16">Calponin-homology (CH) domain-containing protein</fullName>
    </recommendedName>
</protein>
<evidence type="ECO:0000256" key="11">
    <source>
        <dbReference type="ARBA" id="ARBA00023242"/>
    </source>
</evidence>
<dbReference type="Pfam" id="PF00307">
    <property type="entry name" value="CH"/>
    <property type="match status" value="2"/>
</dbReference>
<proteinExistence type="predicted"/>
<dbReference type="PANTHER" id="PTHR21524:SF5">
    <property type="entry name" value="SPECTRIN REPEAT CONTAINING NUCLEAR ENVELOPE PROTEIN 2"/>
    <property type="match status" value="1"/>
</dbReference>
<dbReference type="PROSITE" id="PS00019">
    <property type="entry name" value="ACTININ_1"/>
    <property type="match status" value="1"/>
</dbReference>
<evidence type="ECO:0000259" key="16">
    <source>
        <dbReference type="PROSITE" id="PS50021"/>
    </source>
</evidence>
<feature type="coiled-coil region" evidence="14">
    <location>
        <begin position="2067"/>
        <end position="2101"/>
    </location>
</feature>
<evidence type="ECO:0000256" key="9">
    <source>
        <dbReference type="ARBA" id="ARBA00023203"/>
    </source>
</evidence>
<dbReference type="GO" id="GO:0003779">
    <property type="term" value="F:actin binding"/>
    <property type="evidence" value="ECO:0007669"/>
    <property type="project" value="UniProtKB-KW"/>
</dbReference>
<dbReference type="FunFam" id="1.10.418.10:FF:000099">
    <property type="entry name" value="Nuclear anchorage protein 1"/>
    <property type="match status" value="1"/>
</dbReference>
<dbReference type="InterPro" id="IPR036872">
    <property type="entry name" value="CH_dom_sf"/>
</dbReference>
<dbReference type="GO" id="GO:0005856">
    <property type="term" value="C:cytoskeleton"/>
    <property type="evidence" value="ECO:0007669"/>
    <property type="project" value="UniProtKB-SubCell"/>
</dbReference>
<dbReference type="InterPro" id="IPR001589">
    <property type="entry name" value="Actinin_actin-bd_CS"/>
</dbReference>
<dbReference type="PROSITE" id="PS50021">
    <property type="entry name" value="CH"/>
    <property type="match status" value="2"/>
</dbReference>
<evidence type="ECO:0000256" key="12">
    <source>
        <dbReference type="ARBA" id="ARBA00060457"/>
    </source>
</evidence>
<reference evidence="17" key="1">
    <citation type="submission" date="2020-10" db="EMBL/GenBank/DDBJ databases">
        <authorList>
            <person name="Kikuchi T."/>
        </authorList>
    </citation>
    <scope>NUCLEOTIDE SEQUENCE</scope>
    <source>
        <strain evidence="17">NKZ352</strain>
    </source>
</reference>
<evidence type="ECO:0000256" key="8">
    <source>
        <dbReference type="ARBA" id="ARBA00023136"/>
    </source>
</evidence>
<feature type="compositionally biased region" description="Low complexity" evidence="15">
    <location>
        <begin position="228"/>
        <end position="249"/>
    </location>
</feature>
<comment type="caution">
    <text evidence="17">The sequence shown here is derived from an EMBL/GenBank/DDBJ whole genome shotgun (WGS) entry which is preliminary data.</text>
</comment>
<evidence type="ECO:0000313" key="17">
    <source>
        <dbReference type="EMBL" id="CAD6184179.1"/>
    </source>
</evidence>
<evidence type="ECO:0000256" key="13">
    <source>
        <dbReference type="ARBA" id="ARBA00060498"/>
    </source>
</evidence>
<dbReference type="EMBL" id="CAJGYM010000001">
    <property type="protein sequence ID" value="CAD6184179.1"/>
    <property type="molecule type" value="Genomic_DNA"/>
</dbReference>
<keyword evidence="8" id="KW-0472">Membrane</keyword>
<keyword evidence="4" id="KW-0812">Transmembrane</keyword>
<dbReference type="GO" id="GO:0006997">
    <property type="term" value="P:nucleus organization"/>
    <property type="evidence" value="ECO:0007669"/>
    <property type="project" value="TreeGrafter"/>
</dbReference>
<feature type="coiled-coil region" evidence="14">
    <location>
        <begin position="1632"/>
        <end position="1709"/>
    </location>
</feature>
<accession>A0A8S1GMB0</accession>
<feature type="coiled-coil region" evidence="14">
    <location>
        <begin position="2376"/>
        <end position="2413"/>
    </location>
</feature>
<name>A0A8S1GMB0_9PELO</name>
<evidence type="ECO:0000256" key="4">
    <source>
        <dbReference type="ARBA" id="ARBA00022692"/>
    </source>
</evidence>
<feature type="coiled-coil region" evidence="14">
    <location>
        <begin position="638"/>
        <end position="665"/>
    </location>
</feature>
<keyword evidence="10" id="KW-0206">Cytoskeleton</keyword>
<dbReference type="GO" id="GO:0007097">
    <property type="term" value="P:nuclear migration"/>
    <property type="evidence" value="ECO:0007669"/>
    <property type="project" value="TreeGrafter"/>
</dbReference>
<dbReference type="SUPFAM" id="SSF47576">
    <property type="entry name" value="Calponin-homology domain, CH-domain"/>
    <property type="match status" value="1"/>
</dbReference>
<dbReference type="OrthoDB" id="18740at2759"/>
<feature type="domain" description="Calponin-homology (CH)" evidence="16">
    <location>
        <begin position="90"/>
        <end position="197"/>
    </location>
</feature>
<dbReference type="GO" id="GO:0031965">
    <property type="term" value="C:nuclear membrane"/>
    <property type="evidence" value="ECO:0007669"/>
    <property type="project" value="UniProtKB-SubCell"/>
</dbReference>
<evidence type="ECO:0000313" key="18">
    <source>
        <dbReference type="Proteomes" id="UP000835052"/>
    </source>
</evidence>
<evidence type="ECO:0000256" key="1">
    <source>
        <dbReference type="ARBA" id="ARBA00004245"/>
    </source>
</evidence>
<keyword evidence="6" id="KW-1133">Transmembrane helix</keyword>
<evidence type="ECO:0000256" key="6">
    <source>
        <dbReference type="ARBA" id="ARBA00022989"/>
    </source>
</evidence>
<evidence type="ECO:0000256" key="7">
    <source>
        <dbReference type="ARBA" id="ARBA00023054"/>
    </source>
</evidence>
<keyword evidence="5" id="KW-0677">Repeat</keyword>